<geneLocation type="plasmid" evidence="3">
    <name>pyee1</name>
</geneLocation>
<evidence type="ECO:0000313" key="3">
    <source>
        <dbReference type="Proteomes" id="UP000272010"/>
    </source>
</evidence>
<dbReference type="RefSeq" id="WP_233577820.1">
    <property type="nucleotide sequence ID" value="NZ_CP031079.1"/>
</dbReference>
<feature type="transmembrane region" description="Helical" evidence="1">
    <location>
        <begin position="54"/>
        <end position="73"/>
    </location>
</feature>
<keyword evidence="2" id="KW-0614">Plasmid</keyword>
<evidence type="ECO:0000313" key="2">
    <source>
        <dbReference type="EMBL" id="AYF03258.1"/>
    </source>
</evidence>
<keyword evidence="1" id="KW-0472">Membrane</keyword>
<proteinExistence type="predicted"/>
<sequence>MNTLFSVIWMTWMSQNADDAPEAAGSLMVAAIQGSILLDAVVGGLLLGGISIRATFIGSVVLAILALALIGNGRTLLKPKGL</sequence>
<accession>A0A386USC3</accession>
<protein>
    <submittedName>
        <fullName evidence="2">MFS transporter</fullName>
    </submittedName>
</protein>
<organism evidence="2 3">
    <name type="scientific">Paracoccus yeei</name>
    <dbReference type="NCBI Taxonomy" id="147645"/>
    <lineage>
        <taxon>Bacteria</taxon>
        <taxon>Pseudomonadati</taxon>
        <taxon>Pseudomonadota</taxon>
        <taxon>Alphaproteobacteria</taxon>
        <taxon>Rhodobacterales</taxon>
        <taxon>Paracoccaceae</taxon>
        <taxon>Paracoccus</taxon>
    </lineage>
</organism>
<reference evidence="3" key="1">
    <citation type="submission" date="2018-07" db="EMBL/GenBank/DDBJ databases">
        <title>Genome Structure of the Opportunistic Pathogen Paracoccus yeei (Alphaproteobacteria) and Identification of Putative Virulence Factors.</title>
        <authorList>
            <person name="Lasek R."/>
            <person name="Szuplewska M."/>
            <person name="Mitura M."/>
            <person name="Decewicz P."/>
            <person name="Chmielowska C."/>
            <person name="Pawlot A."/>
            <person name="Sentkowska D."/>
            <person name="Czarnecki J."/>
            <person name="Bartosik D."/>
        </authorList>
    </citation>
    <scope>NUCLEOTIDE SEQUENCE [LARGE SCALE GENOMIC DNA]</scope>
    <source>
        <strain evidence="3">CCUG 32053</strain>
        <plasmid evidence="3">pyee1</plasmid>
    </source>
</reference>
<keyword evidence="1" id="KW-0812">Transmembrane</keyword>
<dbReference type="AlphaFoldDB" id="A0A386USC3"/>
<feature type="transmembrane region" description="Helical" evidence="1">
    <location>
        <begin position="27"/>
        <end position="47"/>
    </location>
</feature>
<dbReference type="Proteomes" id="UP000272010">
    <property type="component" value="Plasmid pYEE1"/>
</dbReference>
<keyword evidence="1" id="KW-1133">Transmembrane helix</keyword>
<gene>
    <name evidence="2" type="ORF">PY32053_03709</name>
</gene>
<evidence type="ECO:0000256" key="1">
    <source>
        <dbReference type="SAM" id="Phobius"/>
    </source>
</evidence>
<name>A0A386USC3_9RHOB</name>
<dbReference type="EMBL" id="CP031079">
    <property type="protein sequence ID" value="AYF03258.1"/>
    <property type="molecule type" value="Genomic_DNA"/>
</dbReference>